<dbReference type="GO" id="GO:0032456">
    <property type="term" value="P:endocytic recycling"/>
    <property type="evidence" value="ECO:0007669"/>
    <property type="project" value="TreeGrafter"/>
</dbReference>
<accession>A0A6V7KRW4</accession>
<dbReference type="GO" id="GO:0061709">
    <property type="term" value="P:reticulophagy"/>
    <property type="evidence" value="ECO:0007669"/>
    <property type="project" value="TreeGrafter"/>
</dbReference>
<keyword evidence="3" id="KW-0472">Membrane</keyword>
<name>A0A6V7KRW4_9HYME</name>
<evidence type="ECO:0000256" key="4">
    <source>
        <dbReference type="SAM" id="Coils"/>
    </source>
</evidence>
<dbReference type="EMBL" id="CADCXW020000158">
    <property type="protein sequence ID" value="CAD1565230.1"/>
    <property type="molecule type" value="Genomic_DNA"/>
</dbReference>
<evidence type="ECO:0000313" key="5">
    <source>
        <dbReference type="EMBL" id="CAD1565230.1"/>
    </source>
</evidence>
<keyword evidence="4" id="KW-0175">Coiled coil</keyword>
<dbReference type="GO" id="GO:0000407">
    <property type="term" value="C:phagophore assembly site"/>
    <property type="evidence" value="ECO:0007669"/>
    <property type="project" value="TreeGrafter"/>
</dbReference>
<sequence>MMESANGAPKAQGWSGALWKGESRDDKLERLGQAVPRLAKQSEILLDRLECTNENLRSDIERWNVEKRSEIKDMLISMADRQIQLYEDCLKSWENVLVSLKFDGVSSDIKQLSKSKILA</sequence>
<comment type="subcellular location">
    <subcellularLocation>
        <location evidence="1">Endomembrane system</location>
        <topology evidence="1">Peripheral membrane protein</topology>
    </subcellularLocation>
</comment>
<dbReference type="AlphaFoldDB" id="A0A6V7KRW4"/>
<feature type="coiled-coil region" evidence="4">
    <location>
        <begin position="39"/>
        <end position="66"/>
    </location>
</feature>
<reference evidence="5" key="1">
    <citation type="submission" date="2020-07" db="EMBL/GenBank/DDBJ databases">
        <authorList>
            <person name="Ferguson B K."/>
        </authorList>
    </citation>
    <scope>NUCLEOTIDE SEQUENCE</scope>
    <source>
        <strain evidence="5">L06</strain>
    </source>
</reference>
<dbReference type="PANTHER" id="PTHR45949:SF2">
    <property type="entry name" value="SORTING NEXIN-4"/>
    <property type="match status" value="1"/>
</dbReference>
<gene>
    <name evidence="5" type="ORF">BBRV_LOCUS83348</name>
</gene>
<dbReference type="GO" id="GO:0005769">
    <property type="term" value="C:early endosome"/>
    <property type="evidence" value="ECO:0007669"/>
    <property type="project" value="TreeGrafter"/>
</dbReference>
<evidence type="ECO:0000256" key="1">
    <source>
        <dbReference type="ARBA" id="ARBA00004184"/>
    </source>
</evidence>
<evidence type="ECO:0000256" key="3">
    <source>
        <dbReference type="ARBA" id="ARBA00023136"/>
    </source>
</evidence>
<dbReference type="GO" id="GO:0034727">
    <property type="term" value="P:piecemeal microautophagy of the nucleus"/>
    <property type="evidence" value="ECO:0007669"/>
    <property type="project" value="TreeGrafter"/>
</dbReference>
<dbReference type="GO" id="GO:0008289">
    <property type="term" value="F:lipid binding"/>
    <property type="evidence" value="ECO:0007669"/>
    <property type="project" value="UniProtKB-KW"/>
</dbReference>
<dbReference type="InterPro" id="IPR027267">
    <property type="entry name" value="AH/BAR_dom_sf"/>
</dbReference>
<organism evidence="5">
    <name type="scientific">Bracon brevicornis</name>
    <dbReference type="NCBI Taxonomy" id="1563983"/>
    <lineage>
        <taxon>Eukaryota</taxon>
        <taxon>Metazoa</taxon>
        <taxon>Ecdysozoa</taxon>
        <taxon>Arthropoda</taxon>
        <taxon>Hexapoda</taxon>
        <taxon>Insecta</taxon>
        <taxon>Pterygota</taxon>
        <taxon>Neoptera</taxon>
        <taxon>Endopterygota</taxon>
        <taxon>Hymenoptera</taxon>
        <taxon>Apocrita</taxon>
        <taxon>Ichneumonoidea</taxon>
        <taxon>Braconidae</taxon>
        <taxon>Braconinae</taxon>
        <taxon>Bracon</taxon>
    </lineage>
</organism>
<protein>
    <recommendedName>
        <fullName evidence="6">Sorting nexin/Vps5-like C-terminal domain-containing protein</fullName>
    </recommendedName>
</protein>
<evidence type="ECO:0008006" key="6">
    <source>
        <dbReference type="Google" id="ProtNLM"/>
    </source>
</evidence>
<dbReference type="Gene3D" id="1.20.1270.60">
    <property type="entry name" value="Arfaptin homology (AH) domain/BAR domain"/>
    <property type="match status" value="1"/>
</dbReference>
<keyword evidence="2" id="KW-0446">Lipid-binding</keyword>
<dbReference type="GO" id="GO:0015031">
    <property type="term" value="P:protein transport"/>
    <property type="evidence" value="ECO:0007669"/>
    <property type="project" value="TreeGrafter"/>
</dbReference>
<dbReference type="GO" id="GO:0000422">
    <property type="term" value="P:autophagy of mitochondrion"/>
    <property type="evidence" value="ECO:0007669"/>
    <property type="project" value="TreeGrafter"/>
</dbReference>
<proteinExistence type="predicted"/>
<dbReference type="PANTHER" id="PTHR45949">
    <property type="entry name" value="SORTING NEXIN-4"/>
    <property type="match status" value="1"/>
</dbReference>
<evidence type="ECO:0000256" key="2">
    <source>
        <dbReference type="ARBA" id="ARBA00023121"/>
    </source>
</evidence>